<evidence type="ECO:0000259" key="1">
    <source>
        <dbReference type="Pfam" id="PF14622"/>
    </source>
</evidence>
<keyword evidence="2" id="KW-0687">Ribonucleoprotein</keyword>
<dbReference type="GO" id="GO:0003735">
    <property type="term" value="F:structural constituent of ribosome"/>
    <property type="evidence" value="ECO:0007669"/>
    <property type="project" value="InterPro"/>
</dbReference>
<sequence>MKMPPARIFSRSIYLHTGPRIAGIRRSPEEVLKSSSGHSYGATKENLAPVKNFLDAKYAIPDEMALQVLTHKSFANGIKPYNEKLSAMGAKVLNLFLAKHVVEGPTTNELAVAGKNLDVLGSPMAKELSGRMALGIFAQSSKLNSVMFWKSYNSSLSFEKSGELKVSAQVMYALVGAVAFAHGKKKAEEFIREKLLSGSRSLEAITAELVA</sequence>
<evidence type="ECO:0000313" key="3">
    <source>
        <dbReference type="Proteomes" id="UP000195602"/>
    </source>
</evidence>
<dbReference type="GO" id="GO:0004525">
    <property type="term" value="F:ribonuclease III activity"/>
    <property type="evidence" value="ECO:0007669"/>
    <property type="project" value="InterPro"/>
</dbReference>
<dbReference type="GO" id="GO:0032543">
    <property type="term" value="P:mitochondrial translation"/>
    <property type="evidence" value="ECO:0007669"/>
    <property type="project" value="InterPro"/>
</dbReference>
<dbReference type="GO" id="GO:0006396">
    <property type="term" value="P:RNA processing"/>
    <property type="evidence" value="ECO:0007669"/>
    <property type="project" value="InterPro"/>
</dbReference>
<name>A0AA91PYG1_CLALS</name>
<reference evidence="2 3" key="1">
    <citation type="submission" date="2017-04" db="EMBL/GenBank/DDBJ databases">
        <title>Draft genome of the yeast Clavispora lusitaniae type strain CBS 6936.</title>
        <authorList>
            <person name="Durrens P."/>
            <person name="Klopp C."/>
            <person name="Biteau N."/>
            <person name="Fitton-Ouhabi V."/>
            <person name="Dementhon K."/>
            <person name="Accoceberry I."/>
            <person name="Sherman D.J."/>
            <person name="Noel T."/>
        </authorList>
    </citation>
    <scope>NUCLEOTIDE SEQUENCE [LARGE SCALE GENOMIC DNA]</scope>
    <source>
        <strain evidence="2 3">CBS 6936</strain>
    </source>
</reference>
<dbReference type="SUPFAM" id="SSF69065">
    <property type="entry name" value="RNase III domain-like"/>
    <property type="match status" value="1"/>
</dbReference>
<proteinExistence type="predicted"/>
<accession>A0AA91PYG1</accession>
<feature type="domain" description="RNase III" evidence="1">
    <location>
        <begin position="62"/>
        <end position="197"/>
    </location>
</feature>
<gene>
    <name evidence="2" type="ORF">A9F13_12g00286</name>
</gene>
<dbReference type="InterPro" id="IPR040030">
    <property type="entry name" value="Ribosomal_mL57"/>
</dbReference>
<keyword evidence="2" id="KW-0689">Ribosomal protein</keyword>
<protein>
    <submittedName>
        <fullName evidence="2">Mitochondrial 54S ribosomal protein</fullName>
    </submittedName>
</protein>
<dbReference type="InterPro" id="IPR036389">
    <property type="entry name" value="RNase_III_sf"/>
</dbReference>
<organism evidence="2 3">
    <name type="scientific">Clavispora lusitaniae</name>
    <name type="common">Candida lusitaniae</name>
    <dbReference type="NCBI Taxonomy" id="36911"/>
    <lineage>
        <taxon>Eukaryota</taxon>
        <taxon>Fungi</taxon>
        <taxon>Dikarya</taxon>
        <taxon>Ascomycota</taxon>
        <taxon>Saccharomycotina</taxon>
        <taxon>Pichiomycetes</taxon>
        <taxon>Metschnikowiaceae</taxon>
        <taxon>Clavispora</taxon>
    </lineage>
</organism>
<dbReference type="PANTHER" id="PTHR28160:SF1">
    <property type="entry name" value="LARGE RIBOSOMAL SUBUNIT PROTEIN ML57"/>
    <property type="match status" value="1"/>
</dbReference>
<dbReference type="Gene3D" id="1.10.1520.10">
    <property type="entry name" value="Ribonuclease III domain"/>
    <property type="match status" value="1"/>
</dbReference>
<dbReference type="Pfam" id="PF14622">
    <property type="entry name" value="Ribonucleas_3_3"/>
    <property type="match status" value="1"/>
</dbReference>
<dbReference type="EMBL" id="LYUB02000012">
    <property type="protein sequence ID" value="OVF07512.1"/>
    <property type="molecule type" value="Genomic_DNA"/>
</dbReference>
<dbReference type="KEGG" id="clus:A9F13_12g00286"/>
<dbReference type="GO" id="GO:0005762">
    <property type="term" value="C:mitochondrial large ribosomal subunit"/>
    <property type="evidence" value="ECO:0007669"/>
    <property type="project" value="InterPro"/>
</dbReference>
<comment type="caution">
    <text evidence="2">The sequence shown here is derived from an EMBL/GenBank/DDBJ whole genome shotgun (WGS) entry which is preliminary data.</text>
</comment>
<evidence type="ECO:0000313" key="2">
    <source>
        <dbReference type="EMBL" id="OVF07512.1"/>
    </source>
</evidence>
<dbReference type="Proteomes" id="UP000195602">
    <property type="component" value="Unassembled WGS sequence"/>
</dbReference>
<dbReference type="PANTHER" id="PTHR28160">
    <property type="entry name" value="54S RIBOSOMAL PROTEIN L15, MITOCHONDRIAL"/>
    <property type="match status" value="1"/>
</dbReference>
<dbReference type="InterPro" id="IPR000999">
    <property type="entry name" value="RNase_III_dom"/>
</dbReference>
<dbReference type="AlphaFoldDB" id="A0AA91PYG1"/>